<evidence type="ECO:0000256" key="6">
    <source>
        <dbReference type="ARBA" id="ARBA00023157"/>
    </source>
</evidence>
<gene>
    <name evidence="8" type="ORF">PODLI_1B033212</name>
</gene>
<dbReference type="CDD" id="cd16333">
    <property type="entry name" value="RELM"/>
    <property type="match status" value="1"/>
</dbReference>
<evidence type="ECO:0000256" key="1">
    <source>
        <dbReference type="ARBA" id="ARBA00004613"/>
    </source>
</evidence>
<evidence type="ECO:0000256" key="2">
    <source>
        <dbReference type="ARBA" id="ARBA00007258"/>
    </source>
</evidence>
<keyword evidence="4" id="KW-0372">Hormone</keyword>
<protein>
    <submittedName>
        <fullName evidence="8">Resistinresistin-like</fullName>
    </submittedName>
</protein>
<evidence type="ECO:0000256" key="3">
    <source>
        <dbReference type="ARBA" id="ARBA00022525"/>
    </source>
</evidence>
<dbReference type="PANTHER" id="PTHR21101">
    <property type="entry name" value="RESISTIN"/>
    <property type="match status" value="1"/>
</dbReference>
<accession>A0AA35JVZ6</accession>
<name>A0AA35JVZ6_9SAUR</name>
<evidence type="ECO:0000256" key="5">
    <source>
        <dbReference type="ARBA" id="ARBA00022729"/>
    </source>
</evidence>
<dbReference type="SUPFAM" id="SSF111423">
    <property type="entry name" value="Resistin"/>
    <property type="match status" value="1"/>
</dbReference>
<dbReference type="InterPro" id="IPR009714">
    <property type="entry name" value="RELM"/>
</dbReference>
<dbReference type="InterPro" id="IPR036262">
    <property type="entry name" value="Resistin-like_sf"/>
</dbReference>
<evidence type="ECO:0000313" key="8">
    <source>
        <dbReference type="EMBL" id="CAI5766294.1"/>
    </source>
</evidence>
<comment type="subcellular location">
    <subcellularLocation>
        <location evidence="1">Secreted</location>
    </subcellularLocation>
</comment>
<keyword evidence="7" id="KW-0472">Membrane</keyword>
<feature type="transmembrane region" description="Helical" evidence="7">
    <location>
        <begin position="46"/>
        <end position="64"/>
    </location>
</feature>
<organism evidence="8 9">
    <name type="scientific">Podarcis lilfordi</name>
    <name type="common">Lilford's wall lizard</name>
    <dbReference type="NCBI Taxonomy" id="74358"/>
    <lineage>
        <taxon>Eukaryota</taxon>
        <taxon>Metazoa</taxon>
        <taxon>Chordata</taxon>
        <taxon>Craniata</taxon>
        <taxon>Vertebrata</taxon>
        <taxon>Euteleostomi</taxon>
        <taxon>Lepidosauria</taxon>
        <taxon>Squamata</taxon>
        <taxon>Bifurcata</taxon>
        <taxon>Unidentata</taxon>
        <taxon>Episquamata</taxon>
        <taxon>Laterata</taxon>
        <taxon>Lacertibaenia</taxon>
        <taxon>Lacertidae</taxon>
        <taxon>Podarcis</taxon>
    </lineage>
</organism>
<evidence type="ECO:0000313" key="9">
    <source>
        <dbReference type="Proteomes" id="UP001178461"/>
    </source>
</evidence>
<comment type="similarity">
    <text evidence="2">Belongs to the resistin/FIZZ family.</text>
</comment>
<evidence type="ECO:0000256" key="4">
    <source>
        <dbReference type="ARBA" id="ARBA00022702"/>
    </source>
</evidence>
<keyword evidence="6" id="KW-1015">Disulfide bond</keyword>
<proteinExistence type="inferred from homology"/>
<reference evidence="8" key="1">
    <citation type="submission" date="2022-12" db="EMBL/GenBank/DDBJ databases">
        <authorList>
            <person name="Alioto T."/>
            <person name="Alioto T."/>
            <person name="Gomez Garrido J."/>
        </authorList>
    </citation>
    <scope>NUCLEOTIDE SEQUENCE</scope>
</reference>
<dbReference type="PANTHER" id="PTHR21101:SF12">
    <property type="entry name" value="RESISTIN"/>
    <property type="match status" value="1"/>
</dbReference>
<dbReference type="GO" id="GO:0005179">
    <property type="term" value="F:hormone activity"/>
    <property type="evidence" value="ECO:0007669"/>
    <property type="project" value="UniProtKB-KW"/>
</dbReference>
<dbReference type="AlphaFoldDB" id="A0AA35JVZ6"/>
<dbReference type="GO" id="GO:0005615">
    <property type="term" value="C:extracellular space"/>
    <property type="evidence" value="ECO:0007669"/>
    <property type="project" value="TreeGrafter"/>
</dbReference>
<keyword evidence="3" id="KW-0964">Secreted</keyword>
<dbReference type="Gene3D" id="2.60.40.4230">
    <property type="entry name" value="Resistin head domain"/>
    <property type="match status" value="1"/>
</dbReference>
<dbReference type="Proteomes" id="UP001178461">
    <property type="component" value="Chromosome 2"/>
</dbReference>
<sequence>MKLYFSMVSQRTAPTGPPLCSSRISKINPALCWTTDQMNRKFFTSMMKFTIFLIFAVVFPAKYASPQSCVIDTLINGKIQAAIDSKVHSILAKRRLICTTAFSRGANAYCPSGYLATGCACGMACGSWDIRGDATCHCQCANIDWTSARCCKVAIVG</sequence>
<dbReference type="Pfam" id="PF06954">
    <property type="entry name" value="Resistin"/>
    <property type="match status" value="1"/>
</dbReference>
<dbReference type="FunFam" id="2.60.40.4230:FF:000001">
    <property type="entry name" value="Resistin-like beta"/>
    <property type="match status" value="1"/>
</dbReference>
<dbReference type="EMBL" id="OX395127">
    <property type="protein sequence ID" value="CAI5766294.1"/>
    <property type="molecule type" value="Genomic_DNA"/>
</dbReference>
<keyword evidence="7" id="KW-0812">Transmembrane</keyword>
<evidence type="ECO:0000256" key="7">
    <source>
        <dbReference type="SAM" id="Phobius"/>
    </source>
</evidence>
<keyword evidence="9" id="KW-1185">Reference proteome</keyword>
<keyword evidence="7" id="KW-1133">Transmembrane helix</keyword>
<keyword evidence="5" id="KW-0732">Signal</keyword>